<comment type="subcellular location">
    <subcellularLocation>
        <location evidence="1">Peroxisome</location>
    </subcellularLocation>
</comment>
<evidence type="ECO:0000256" key="2">
    <source>
        <dbReference type="ARBA" id="ARBA00023140"/>
    </source>
</evidence>
<dbReference type="InterPro" id="IPR001753">
    <property type="entry name" value="Enoyl-CoA_hydra/iso"/>
</dbReference>
<evidence type="ECO:0000256" key="3">
    <source>
        <dbReference type="ARBA" id="ARBA00023235"/>
    </source>
</evidence>
<evidence type="ECO:0000256" key="1">
    <source>
        <dbReference type="ARBA" id="ARBA00004275"/>
    </source>
</evidence>
<accession>A0A7S3LQN6</accession>
<dbReference type="InterPro" id="IPR051053">
    <property type="entry name" value="ECH/Chromodomain_protein"/>
</dbReference>
<dbReference type="InterPro" id="IPR029045">
    <property type="entry name" value="ClpP/crotonase-like_dom_sf"/>
</dbReference>
<dbReference type="SUPFAM" id="SSF52096">
    <property type="entry name" value="ClpP/crotonase"/>
    <property type="match status" value="1"/>
</dbReference>
<sequence length="269" mass="29619">MSSDSMLIVTDKNGIRTIKLNNPRKLNAFTPEMMAGLEENLKQATNDDKVTGVIITGTGRYYSAGVDFSGTIQPMWPSDLKAHIRKSNYDLFNNFLSFPKPLIMALNGPAVGASATSSRLSDVIVAVELASFNTPFAKLGLVPEGCSSYTFPKLLGEELASKVLKGKILSSEEAHACGFIEYVVPDESLMERAQEVAEEYVASGKPKRWAEELDILKKTNEKESIALANAIMDVPFMSRQMKNAWKKGSYAPVAIFGLMRLTRPVWSRL</sequence>
<evidence type="ECO:0000313" key="4">
    <source>
        <dbReference type="EMBL" id="CAE0437701.1"/>
    </source>
</evidence>
<dbReference type="GO" id="GO:0004165">
    <property type="term" value="F:delta(3)-delta(2)-enoyl-CoA isomerase activity"/>
    <property type="evidence" value="ECO:0007669"/>
    <property type="project" value="UniProtKB-ARBA"/>
</dbReference>
<dbReference type="AlphaFoldDB" id="A0A7S3LQN6"/>
<reference evidence="4" key="1">
    <citation type="submission" date="2021-01" db="EMBL/GenBank/DDBJ databases">
        <authorList>
            <person name="Corre E."/>
            <person name="Pelletier E."/>
            <person name="Niang G."/>
            <person name="Scheremetjew M."/>
            <person name="Finn R."/>
            <person name="Kale V."/>
            <person name="Holt S."/>
            <person name="Cochrane G."/>
            <person name="Meng A."/>
            <person name="Brown T."/>
            <person name="Cohen L."/>
        </authorList>
    </citation>
    <scope>NUCLEOTIDE SEQUENCE</scope>
    <source>
        <strain evidence="4">GSBS06</strain>
    </source>
</reference>
<dbReference type="Pfam" id="PF00378">
    <property type="entry name" value="ECH_1"/>
    <property type="match status" value="1"/>
</dbReference>
<dbReference type="GO" id="GO:0005777">
    <property type="term" value="C:peroxisome"/>
    <property type="evidence" value="ECO:0007669"/>
    <property type="project" value="UniProtKB-SubCell"/>
</dbReference>
<dbReference type="PANTHER" id="PTHR43684:SF1">
    <property type="entry name" value="ENOYL-COA DELTA ISOMERASE 2"/>
    <property type="match status" value="1"/>
</dbReference>
<dbReference type="PANTHER" id="PTHR43684">
    <property type="match status" value="1"/>
</dbReference>
<name>A0A7S3LQN6_9STRA</name>
<keyword evidence="3" id="KW-0413">Isomerase</keyword>
<protein>
    <recommendedName>
        <fullName evidence="5">3-hydroxyisobutyryl-CoA hydrolase</fullName>
    </recommendedName>
</protein>
<evidence type="ECO:0008006" key="5">
    <source>
        <dbReference type="Google" id="ProtNLM"/>
    </source>
</evidence>
<keyword evidence="2" id="KW-0576">Peroxisome</keyword>
<gene>
    <name evidence="4" type="ORF">ASTO00021_LOCUS7958</name>
</gene>
<organism evidence="4">
    <name type="scientific">Aplanochytrium stocchinoi</name>
    <dbReference type="NCBI Taxonomy" id="215587"/>
    <lineage>
        <taxon>Eukaryota</taxon>
        <taxon>Sar</taxon>
        <taxon>Stramenopiles</taxon>
        <taxon>Bigyra</taxon>
        <taxon>Labyrinthulomycetes</taxon>
        <taxon>Thraustochytrida</taxon>
        <taxon>Thraustochytriidae</taxon>
        <taxon>Aplanochytrium</taxon>
    </lineage>
</organism>
<dbReference type="Gene3D" id="3.90.226.10">
    <property type="entry name" value="2-enoyl-CoA Hydratase, Chain A, domain 1"/>
    <property type="match status" value="1"/>
</dbReference>
<dbReference type="CDD" id="cd06558">
    <property type="entry name" value="crotonase-like"/>
    <property type="match status" value="1"/>
</dbReference>
<proteinExistence type="predicted"/>
<dbReference type="EMBL" id="HBIN01010636">
    <property type="protein sequence ID" value="CAE0437701.1"/>
    <property type="molecule type" value="Transcribed_RNA"/>
</dbReference>